<dbReference type="Gene3D" id="4.10.1000.10">
    <property type="entry name" value="Zinc finger, CCCH-type"/>
    <property type="match status" value="1"/>
</dbReference>
<dbReference type="InterPro" id="IPR013083">
    <property type="entry name" value="Znf_RING/FYVE/PHD"/>
</dbReference>
<dbReference type="Proteomes" id="UP001175000">
    <property type="component" value="Unassembled WGS sequence"/>
</dbReference>
<dbReference type="PROSITE" id="PS51873">
    <property type="entry name" value="TRIAD"/>
    <property type="match status" value="1"/>
</dbReference>
<dbReference type="Pfam" id="PF22191">
    <property type="entry name" value="IBR_1"/>
    <property type="match status" value="1"/>
</dbReference>
<keyword evidence="2" id="KW-0808">Transferase</keyword>
<dbReference type="AlphaFoldDB" id="A0AA39WJR6"/>
<evidence type="ECO:0000313" key="12">
    <source>
        <dbReference type="EMBL" id="KAK0616651.1"/>
    </source>
</evidence>
<feature type="zinc finger region" description="C3H1-type" evidence="8">
    <location>
        <begin position="79"/>
        <end position="106"/>
    </location>
</feature>
<keyword evidence="3 8" id="KW-0479">Metal-binding</keyword>
<dbReference type="PANTHER" id="PTHR22770:SF13">
    <property type="entry name" value="RING-TYPE DOMAIN-CONTAINING PROTEIN"/>
    <property type="match status" value="1"/>
</dbReference>
<dbReference type="Gene3D" id="1.20.120.1750">
    <property type="match status" value="1"/>
</dbReference>
<evidence type="ECO:0000256" key="3">
    <source>
        <dbReference type="ARBA" id="ARBA00022723"/>
    </source>
</evidence>
<dbReference type="SMART" id="SM00356">
    <property type="entry name" value="ZnF_C3H1"/>
    <property type="match status" value="2"/>
</dbReference>
<dbReference type="Pfam" id="PF01485">
    <property type="entry name" value="IBR"/>
    <property type="match status" value="1"/>
</dbReference>
<feature type="domain" description="C3H1-type" evidence="10">
    <location>
        <begin position="20"/>
        <end position="47"/>
    </location>
</feature>
<dbReference type="CDD" id="cd20335">
    <property type="entry name" value="BRcat_RBR"/>
    <property type="match status" value="1"/>
</dbReference>
<evidence type="ECO:0000259" key="10">
    <source>
        <dbReference type="PROSITE" id="PS50103"/>
    </source>
</evidence>
<dbReference type="GO" id="GO:0008270">
    <property type="term" value="F:zinc ion binding"/>
    <property type="evidence" value="ECO:0007669"/>
    <property type="project" value="UniProtKB-KW"/>
</dbReference>
<dbReference type="SUPFAM" id="SSF90229">
    <property type="entry name" value="CCCH zinc finger"/>
    <property type="match status" value="1"/>
</dbReference>
<feature type="domain" description="C3H1-type" evidence="10">
    <location>
        <begin position="79"/>
        <end position="106"/>
    </location>
</feature>
<reference evidence="12" key="1">
    <citation type="submission" date="2023-06" db="EMBL/GenBank/DDBJ databases">
        <title>Genome-scale phylogeny and comparative genomics of the fungal order Sordariales.</title>
        <authorList>
            <consortium name="Lawrence Berkeley National Laboratory"/>
            <person name="Hensen N."/>
            <person name="Bonometti L."/>
            <person name="Westerberg I."/>
            <person name="Brannstrom I.O."/>
            <person name="Guillou S."/>
            <person name="Cros-Aarteil S."/>
            <person name="Calhoun S."/>
            <person name="Haridas S."/>
            <person name="Kuo A."/>
            <person name="Mondo S."/>
            <person name="Pangilinan J."/>
            <person name="Riley R."/>
            <person name="Labutti K."/>
            <person name="Andreopoulos B."/>
            <person name="Lipzen A."/>
            <person name="Chen C."/>
            <person name="Yanf M."/>
            <person name="Daum C."/>
            <person name="Ng V."/>
            <person name="Clum A."/>
            <person name="Steindorff A."/>
            <person name="Ohm R."/>
            <person name="Martin F."/>
            <person name="Silar P."/>
            <person name="Natvig D."/>
            <person name="Lalanne C."/>
            <person name="Gautier V."/>
            <person name="Ament-Velasquez S.L."/>
            <person name="Kruys A."/>
            <person name="Hutchinson M.I."/>
            <person name="Powell A.J."/>
            <person name="Barry K."/>
            <person name="Miller A.N."/>
            <person name="Grigoriev I.V."/>
            <person name="Debuchy R."/>
            <person name="Gladieux P."/>
            <person name="Thoren M.H."/>
            <person name="Johannesson H."/>
        </authorList>
    </citation>
    <scope>NUCLEOTIDE SEQUENCE</scope>
    <source>
        <strain evidence="12">CBS 606.72</strain>
    </source>
</reference>
<protein>
    <submittedName>
        <fullName evidence="12">Uncharacterized protein</fullName>
    </submittedName>
</protein>
<comment type="pathway">
    <text evidence="1">Protein modification; protein ubiquitination.</text>
</comment>
<dbReference type="PROSITE" id="PS00028">
    <property type="entry name" value="ZINC_FINGER_C2H2_1"/>
    <property type="match status" value="1"/>
</dbReference>
<dbReference type="SUPFAM" id="SSF57850">
    <property type="entry name" value="RING/U-box"/>
    <property type="match status" value="3"/>
</dbReference>
<dbReference type="GO" id="GO:0004842">
    <property type="term" value="F:ubiquitin-protein transferase activity"/>
    <property type="evidence" value="ECO:0007669"/>
    <property type="project" value="TreeGrafter"/>
</dbReference>
<organism evidence="12 13">
    <name type="scientific">Immersiella caudata</name>
    <dbReference type="NCBI Taxonomy" id="314043"/>
    <lineage>
        <taxon>Eukaryota</taxon>
        <taxon>Fungi</taxon>
        <taxon>Dikarya</taxon>
        <taxon>Ascomycota</taxon>
        <taxon>Pezizomycotina</taxon>
        <taxon>Sordariomycetes</taxon>
        <taxon>Sordariomycetidae</taxon>
        <taxon>Sordariales</taxon>
        <taxon>Lasiosphaeriaceae</taxon>
        <taxon>Immersiella</taxon>
    </lineage>
</organism>
<feature type="zinc finger region" description="C3H1-type" evidence="8">
    <location>
        <begin position="20"/>
        <end position="47"/>
    </location>
</feature>
<keyword evidence="4" id="KW-0677">Repeat</keyword>
<dbReference type="Gene3D" id="3.30.40.10">
    <property type="entry name" value="Zinc/RING finger domain, C3HC4 (zinc finger)"/>
    <property type="match status" value="1"/>
</dbReference>
<dbReference type="PANTHER" id="PTHR22770">
    <property type="entry name" value="UBIQUITIN CONJUGATING ENZYME 7 INTERACTING PROTEIN-RELATED"/>
    <property type="match status" value="1"/>
</dbReference>
<evidence type="ECO:0000259" key="9">
    <source>
        <dbReference type="PROSITE" id="PS50089"/>
    </source>
</evidence>
<evidence type="ECO:0000259" key="11">
    <source>
        <dbReference type="PROSITE" id="PS51873"/>
    </source>
</evidence>
<feature type="domain" description="RING-type" evidence="9">
    <location>
        <begin position="631"/>
        <end position="674"/>
    </location>
</feature>
<comment type="caution">
    <text evidence="12">The sequence shown here is derived from an EMBL/GenBank/DDBJ whole genome shotgun (WGS) entry which is preliminary data.</text>
</comment>
<evidence type="ECO:0000256" key="2">
    <source>
        <dbReference type="ARBA" id="ARBA00022679"/>
    </source>
</evidence>
<dbReference type="InterPro" id="IPR051628">
    <property type="entry name" value="LUBAC_E3_Ligases"/>
</dbReference>
<sequence length="850" mass="93464">MNRTATLPWRPAAARDPKGWQTNAPCIFFAHGKCRNGQACSFSHSIVPKPLTEMPLAANVKATSPATTSPVTTSPAGDTRKQVNCRFYALGTCLRGDSCPFSHDIDVEVGEKGEVQTPDEDEMEPDDNNPDTWIRELGGAVVQYGDGAGVLKASLPSDFSAVRIRQLPFHSTQASVRELLDGFGFVVSLDDIRVIPIGKQGLCDADIRVEDPSFAKRLAEATDPDAMIKVDIVNAPMPKASNFQRVECKKVNCSWHRPLKTVWLNFGAKRDASAAHDGFSSGSYKISGAPVKSHGVKGSHQARSFQPWTVMLTEVPAGATETDVHRPIPMHKRPAHVELGKPSFQYHTATANALVKSKLMEIGPLDWWEDAAKNGGKRAKARGRFQEEGLAAKAAASLNGWVLPFGNKLRLDAQAIYSARFRVVERIYKVVKPVIDAQTESWRAKHVFLTAYDVSRTNGQRVLRLEGEDKGEVAEVKGALERILAGEVAMDGPDTVWTPAYAVNGGVFLKLKQIEESLGIAIVRNKRLSCLHLFGSPEKCKEAQPLLAEIAKEDTSTTHTIELTDDQFSWARLGGFNEMRKTFGRKITFDSISTPKRILVTGSEKDYRLALDKLTTREDIAAKCTEEENTCSICWTEADDPIQTSCTHTYCTDCFENFCFAGSASSNNDFSLRCAGASSTCGKEIPLSELQDHLPSRALEKILEESFTSYIRRRPDTFRYCATPDCDRVYRVSSKGSPVAFTCPNCLTTVCTACHESHQGITCAEHFDNKSGGYAALQKTKAKLGIKDCPKCKTSIEKTEGCNHMTCLGCKAHICWKCMETFKTSDACYAHLTKAHGGAFDTRYGDFQGF</sequence>
<feature type="domain" description="RING-type" evidence="11">
    <location>
        <begin position="627"/>
        <end position="845"/>
    </location>
</feature>
<keyword evidence="7 8" id="KW-0862">Zinc</keyword>
<dbReference type="GO" id="GO:0097039">
    <property type="term" value="P:protein linear polyubiquitination"/>
    <property type="evidence" value="ECO:0007669"/>
    <property type="project" value="TreeGrafter"/>
</dbReference>
<dbReference type="Pfam" id="PF18345">
    <property type="entry name" value="zf_CCCH_4"/>
    <property type="match status" value="1"/>
</dbReference>
<keyword evidence="6" id="KW-0833">Ubl conjugation pathway</keyword>
<name>A0AA39WJR6_9PEZI</name>
<evidence type="ECO:0000256" key="6">
    <source>
        <dbReference type="ARBA" id="ARBA00022786"/>
    </source>
</evidence>
<dbReference type="InterPro" id="IPR036855">
    <property type="entry name" value="Znf_CCCH_sf"/>
</dbReference>
<evidence type="ECO:0000313" key="13">
    <source>
        <dbReference type="Proteomes" id="UP001175000"/>
    </source>
</evidence>
<dbReference type="SMART" id="SM00647">
    <property type="entry name" value="IBR"/>
    <property type="match status" value="2"/>
</dbReference>
<keyword evidence="13" id="KW-1185">Reference proteome</keyword>
<dbReference type="GO" id="GO:0043130">
    <property type="term" value="F:ubiquitin binding"/>
    <property type="evidence" value="ECO:0007669"/>
    <property type="project" value="TreeGrafter"/>
</dbReference>
<dbReference type="InterPro" id="IPR002867">
    <property type="entry name" value="IBR_dom"/>
</dbReference>
<evidence type="ECO:0000256" key="5">
    <source>
        <dbReference type="ARBA" id="ARBA00022771"/>
    </source>
</evidence>
<dbReference type="EMBL" id="JAULSU010000005">
    <property type="protein sequence ID" value="KAK0616651.1"/>
    <property type="molecule type" value="Genomic_DNA"/>
</dbReference>
<dbReference type="GO" id="GO:0043161">
    <property type="term" value="P:proteasome-mediated ubiquitin-dependent protein catabolic process"/>
    <property type="evidence" value="ECO:0007669"/>
    <property type="project" value="TreeGrafter"/>
</dbReference>
<dbReference type="InterPro" id="IPR013087">
    <property type="entry name" value="Znf_C2H2_type"/>
</dbReference>
<dbReference type="InterPro" id="IPR001841">
    <property type="entry name" value="Znf_RING"/>
</dbReference>
<dbReference type="Gene3D" id="1.20.120.1350">
    <property type="entry name" value="Pneumovirus matrix protein 2 (M2), zinc-binding domain"/>
    <property type="match status" value="1"/>
</dbReference>
<dbReference type="InterPro" id="IPR000571">
    <property type="entry name" value="Znf_CCCH"/>
</dbReference>
<evidence type="ECO:0000256" key="7">
    <source>
        <dbReference type="ARBA" id="ARBA00022833"/>
    </source>
</evidence>
<dbReference type="PROSITE" id="PS50103">
    <property type="entry name" value="ZF_C3H1"/>
    <property type="match status" value="2"/>
</dbReference>
<evidence type="ECO:0000256" key="8">
    <source>
        <dbReference type="PROSITE-ProRule" id="PRU00723"/>
    </source>
</evidence>
<dbReference type="InterPro" id="IPR044066">
    <property type="entry name" value="TRIAD_supradom"/>
</dbReference>
<gene>
    <name evidence="12" type="ORF">B0T14DRAFT_546825</name>
</gene>
<keyword evidence="5 8" id="KW-0863">Zinc-finger</keyword>
<dbReference type="CDD" id="cd22585">
    <property type="entry name" value="Rcat_RBR_DEAH12-like"/>
    <property type="match status" value="1"/>
</dbReference>
<dbReference type="GO" id="GO:0000151">
    <property type="term" value="C:ubiquitin ligase complex"/>
    <property type="evidence" value="ECO:0007669"/>
    <property type="project" value="TreeGrafter"/>
</dbReference>
<accession>A0AA39WJR6</accession>
<evidence type="ECO:0000256" key="4">
    <source>
        <dbReference type="ARBA" id="ARBA00022737"/>
    </source>
</evidence>
<dbReference type="PROSITE" id="PS50089">
    <property type="entry name" value="ZF_RING_2"/>
    <property type="match status" value="1"/>
</dbReference>
<evidence type="ECO:0000256" key="1">
    <source>
        <dbReference type="ARBA" id="ARBA00004906"/>
    </source>
</evidence>
<proteinExistence type="predicted"/>